<evidence type="ECO:0000256" key="1">
    <source>
        <dbReference type="ARBA" id="ARBA00008956"/>
    </source>
</evidence>
<dbReference type="GO" id="GO:0009908">
    <property type="term" value="P:flower development"/>
    <property type="evidence" value="ECO:0007669"/>
    <property type="project" value="UniProtKB-KW"/>
</dbReference>
<evidence type="ECO:0000313" key="9">
    <source>
        <dbReference type="RefSeq" id="XP_018488923.1"/>
    </source>
</evidence>
<dbReference type="PANTHER" id="PTHR31791:SF78">
    <property type="entry name" value="FRIGIDA-LIKE PROTEIN"/>
    <property type="match status" value="1"/>
</dbReference>
<gene>
    <name evidence="9" type="primary">LOC108859513</name>
</gene>
<dbReference type="InterPro" id="IPR012474">
    <property type="entry name" value="Frigida"/>
</dbReference>
<dbReference type="GO" id="GO:0030154">
    <property type="term" value="P:cell differentiation"/>
    <property type="evidence" value="ECO:0007669"/>
    <property type="project" value="UniProtKB-KW"/>
</dbReference>
<organism evidence="8 9">
    <name type="scientific">Raphanus sativus</name>
    <name type="common">Radish</name>
    <name type="synonym">Raphanus raphanistrum var. sativus</name>
    <dbReference type="NCBI Taxonomy" id="3726"/>
    <lineage>
        <taxon>Eukaryota</taxon>
        <taxon>Viridiplantae</taxon>
        <taxon>Streptophyta</taxon>
        <taxon>Embryophyta</taxon>
        <taxon>Tracheophyta</taxon>
        <taxon>Spermatophyta</taxon>
        <taxon>Magnoliopsida</taxon>
        <taxon>eudicotyledons</taxon>
        <taxon>Gunneridae</taxon>
        <taxon>Pentapetalae</taxon>
        <taxon>rosids</taxon>
        <taxon>malvids</taxon>
        <taxon>Brassicales</taxon>
        <taxon>Brassicaceae</taxon>
        <taxon>Brassiceae</taxon>
        <taxon>Raphanus</taxon>
    </lineage>
</organism>
<comment type="similarity">
    <text evidence="1 5">Belongs to the Frigida family.</text>
</comment>
<dbReference type="AlphaFoldDB" id="A0A6J0NW87"/>
<protein>
    <recommendedName>
        <fullName evidence="5">FRIGIDA-like protein</fullName>
    </recommendedName>
</protein>
<feature type="compositionally biased region" description="Polar residues" evidence="7">
    <location>
        <begin position="610"/>
        <end position="619"/>
    </location>
</feature>
<feature type="coiled-coil region" evidence="6">
    <location>
        <begin position="207"/>
        <end position="283"/>
    </location>
</feature>
<evidence type="ECO:0000256" key="7">
    <source>
        <dbReference type="SAM" id="MobiDB-lite"/>
    </source>
</evidence>
<feature type="region of interest" description="Disordered" evidence="7">
    <location>
        <begin position="601"/>
        <end position="634"/>
    </location>
</feature>
<sequence>MDKAEKVCKSIEELRCGAYGMLSCVAYLKGVLKHNMMVEVKNQSRSRELQNLSSDLEQKVGAFEKEKSEAGNLKKLVEECGEELKVKRNELAAREKRWEHLAGLQRLCSEETDKKKDEWALVLEKIKESEKQLAMLDEQLEMKSVELASREKELGVVRESIELSNSELELKKKMVNSLNKEITVCARNIDSKSKEHVGIRKLIEQETVDKEKELDLFKNQIESEEKKLAQLKREMKEVKEDLELTLSKTDESVQQLASLNEQLDLKSKELEEIERELKLKRQMNTVFVKREKEPISDSSQQQNAEEEEAEPIDTFTLQGISASLLRHEISSLLRDTRNPAEFVLERVQDEIRQGSSFQDTFLETLVLIFEELAKVQQLDEVDKSQLLLQLQATEVATLWKEKITIEEAPKSSLEALAFLLFIMAFNLKTLINEEETALLAWSIAQYEQAPILFEYLSINLIIREVVEELIKKSEYISAVKLICLFTLDKEVSVSPSELLKKEIISFRRSALENRSSESSSQAKEKDWGRLRAILELVADYKLEIDIPGDLVAKLMVEGERSVPLVSFFVEHDTSSSSAPQAELQKKQLGVKAVLVEHTGVDEETLGTADVNPNNETSNPKHPPPIIHTYQRRRN</sequence>
<dbReference type="Pfam" id="PF07899">
    <property type="entry name" value="Frigida"/>
    <property type="match status" value="1"/>
</dbReference>
<dbReference type="KEGG" id="rsz:108859513"/>
<dbReference type="GeneID" id="108859513"/>
<evidence type="ECO:0000313" key="8">
    <source>
        <dbReference type="Proteomes" id="UP000504610"/>
    </source>
</evidence>
<feature type="region of interest" description="Disordered" evidence="7">
    <location>
        <begin position="291"/>
        <end position="311"/>
    </location>
</feature>
<proteinExistence type="inferred from homology"/>
<keyword evidence="8" id="KW-1185">Reference proteome</keyword>
<keyword evidence="4 5" id="KW-0287">Flowering</keyword>
<keyword evidence="6" id="KW-0175">Coiled coil</keyword>
<keyword evidence="3 5" id="KW-0221">Differentiation</keyword>
<evidence type="ECO:0000256" key="6">
    <source>
        <dbReference type="SAM" id="Coils"/>
    </source>
</evidence>
<evidence type="ECO:0000256" key="4">
    <source>
        <dbReference type="ARBA" id="ARBA00023089"/>
    </source>
</evidence>
<evidence type="ECO:0000256" key="3">
    <source>
        <dbReference type="ARBA" id="ARBA00022782"/>
    </source>
</evidence>
<dbReference type="RefSeq" id="XP_018488923.1">
    <property type="nucleotide sequence ID" value="XM_018633421.2"/>
</dbReference>
<feature type="coiled-coil region" evidence="6">
    <location>
        <begin position="126"/>
        <end position="181"/>
    </location>
</feature>
<evidence type="ECO:0000256" key="2">
    <source>
        <dbReference type="ARBA" id="ARBA00022473"/>
    </source>
</evidence>
<reference evidence="8" key="1">
    <citation type="journal article" date="2019" name="Database">
        <title>The radish genome database (RadishGD): an integrated information resource for radish genomics.</title>
        <authorList>
            <person name="Yu H.J."/>
            <person name="Baek S."/>
            <person name="Lee Y.J."/>
            <person name="Cho A."/>
            <person name="Mun J.H."/>
        </authorList>
    </citation>
    <scope>NUCLEOTIDE SEQUENCE [LARGE SCALE GENOMIC DNA]</scope>
    <source>
        <strain evidence="8">cv. WK10039</strain>
    </source>
</reference>
<accession>A0A6J0NW87</accession>
<evidence type="ECO:0000256" key="5">
    <source>
        <dbReference type="RuleBase" id="RU364012"/>
    </source>
</evidence>
<name>A0A6J0NW87_RAPSA</name>
<dbReference type="OrthoDB" id="1166041at2759"/>
<dbReference type="Proteomes" id="UP000504610">
    <property type="component" value="Chromosome 5"/>
</dbReference>
<dbReference type="PANTHER" id="PTHR31791">
    <property type="entry name" value="FRIGIDA-LIKE PROTEIN 3-RELATED"/>
    <property type="match status" value="1"/>
</dbReference>
<keyword evidence="2 5" id="KW-0217">Developmental protein</keyword>
<reference evidence="9" key="2">
    <citation type="submission" date="2025-08" db="UniProtKB">
        <authorList>
            <consortium name="RefSeq"/>
        </authorList>
    </citation>
    <scope>IDENTIFICATION</scope>
    <source>
        <tissue evidence="9">Leaf</tissue>
    </source>
</reference>